<dbReference type="AlphaFoldDB" id="A0A3S0Q6S2"/>
<dbReference type="CDD" id="cd00118">
    <property type="entry name" value="LysM"/>
    <property type="match status" value="1"/>
</dbReference>
<dbReference type="Proteomes" id="UP000274358">
    <property type="component" value="Unassembled WGS sequence"/>
</dbReference>
<feature type="region of interest" description="Disordered" evidence="1">
    <location>
        <begin position="143"/>
        <end position="171"/>
    </location>
</feature>
<organism evidence="3 4">
    <name type="scientific">Dyella choica</name>
    <dbReference type="NCBI Taxonomy" id="1927959"/>
    <lineage>
        <taxon>Bacteria</taxon>
        <taxon>Pseudomonadati</taxon>
        <taxon>Pseudomonadota</taxon>
        <taxon>Gammaproteobacteria</taxon>
        <taxon>Lysobacterales</taxon>
        <taxon>Rhodanobacteraceae</taxon>
        <taxon>Dyella</taxon>
    </lineage>
</organism>
<evidence type="ECO:0000256" key="1">
    <source>
        <dbReference type="SAM" id="MobiDB-lite"/>
    </source>
</evidence>
<dbReference type="OrthoDB" id="361944at2"/>
<feature type="domain" description="LysM" evidence="2">
    <location>
        <begin position="27"/>
        <end position="74"/>
    </location>
</feature>
<dbReference type="Gene3D" id="3.10.350.10">
    <property type="entry name" value="LysM domain"/>
    <property type="match status" value="1"/>
</dbReference>
<dbReference type="InterPro" id="IPR018392">
    <property type="entry name" value="LysM"/>
</dbReference>
<dbReference type="InterPro" id="IPR036779">
    <property type="entry name" value="LysM_dom_sf"/>
</dbReference>
<dbReference type="EMBL" id="RYYV01000002">
    <property type="protein sequence ID" value="RUL79049.1"/>
    <property type="molecule type" value="Genomic_DNA"/>
</dbReference>
<protein>
    <recommendedName>
        <fullName evidence="2">LysM domain-containing protein</fullName>
    </recommendedName>
</protein>
<feature type="compositionally biased region" description="Basic and acidic residues" evidence="1">
    <location>
        <begin position="159"/>
        <end position="171"/>
    </location>
</feature>
<evidence type="ECO:0000259" key="2">
    <source>
        <dbReference type="PROSITE" id="PS51782"/>
    </source>
</evidence>
<dbReference type="PROSITE" id="PS51782">
    <property type="entry name" value="LYSM"/>
    <property type="match status" value="1"/>
</dbReference>
<keyword evidence="4" id="KW-1185">Reference proteome</keyword>
<reference evidence="3 4" key="1">
    <citation type="submission" date="2018-12" db="EMBL/GenBank/DDBJ databases">
        <title>Dyella dinghuensis sp. nov. DHOA06 and Dyella choica sp. nov. 4M-K27, isolated from forest soil.</title>
        <authorList>
            <person name="Qiu L.-H."/>
            <person name="Gao Z.-H."/>
        </authorList>
    </citation>
    <scope>NUCLEOTIDE SEQUENCE [LARGE SCALE GENOMIC DNA]</scope>
    <source>
        <strain evidence="3 4">4M-K27</strain>
    </source>
</reference>
<accession>A0A3S0Q6S2</accession>
<gene>
    <name evidence="3" type="ORF">EKH80_04425</name>
</gene>
<dbReference type="RefSeq" id="WP_126683506.1">
    <property type="nucleotide sequence ID" value="NZ_RYYV01000002.1"/>
</dbReference>
<name>A0A3S0Q6S2_9GAMM</name>
<evidence type="ECO:0000313" key="4">
    <source>
        <dbReference type="Proteomes" id="UP000274358"/>
    </source>
</evidence>
<feature type="compositionally biased region" description="Low complexity" evidence="1">
    <location>
        <begin position="75"/>
        <end position="94"/>
    </location>
</feature>
<sequence length="1009" mass="106376">MIPRDFDASAAVTAQTTQSQQPSQQPQQYRVQRTDTSVDDIAKHFAVTTDAIVHANPGKFDQSLKVMPGDVLTIPASDPSSSSPRDATAPATTPQQQVDKALADLHAAEQTSPHNRMEAQALADSRAQLQDKLNQAVDAEVQARLSEKPPVDTSLTPQQRKELGETAPSEADRAAGIRQDIVDHYKGDADVQQAVDTQEANTILRNVDQATWYTNPKEKLQALDAELQSASSDQVRSIAGRQSTYLGIVKAASDWAAQPFNGNTQFQNDGQFAKAAQGADDASARYVDMLSGISSQQMRADLIANATPQLDQLAHFASYYLGADQNQHVSNAMTNLSSVVGILGQQDRAAAQSLAGDLVDHMTIGRAWTGGDSKIELLTDAVKQSSDPTLALSIIDHVRGNGKDPIANNWADNARGQVFQAVADSRNKVGADLQGYVSLTGELGSLIAKEGQSMTADQLNQAIDAYSKHKGAQWEQNVAQSQQQLAADGKSLLSQEAALGAWFANHPDDADAAGNNIKSLVNDQSAQAAIKLAVQFDPTLMQGEQGQNMITFMAQAGKVADQGGRKMIQELGTNYVKGRMSQISSELAANNDIATRSKALDELTELGNNKSLAAMLGLSDAKVVDLKSATDLLKKNINDYSALSDAAKSPDTLKAALQSNLDDTKNALSGIKGFASGTPISNVFRAFSVAAAGFSMVNAYDKAGTPNQNPNGWVQARNDLSAFASTVGFSQKTVGLATSMGLVGRDSLIGKLGARGVDHFANYLSGGIDVWKAGEDFNKGDNTEGGLYAMTGVGSIMWAAGNAAAGGEGMFAGALAGGAEAGSWAGPIGIGLVALGTMGLMAYQDKKANDQAVPGRDAFLQGLGYNKSAANALAAWHSNDDAAPTSMLMRYGELHGLNPQQTMTWFNGLNADQQKTFAGAMLSALDTVGGDASKFQATSKNDHNWDDMAQHNELLTGNVDHGIFGSGPGVLLDGSFMASTGFPVNTEEQPDSAHQLDITLQDLLGANPA</sequence>
<proteinExistence type="predicted"/>
<feature type="region of interest" description="Disordered" evidence="1">
    <location>
        <begin position="1"/>
        <end position="35"/>
    </location>
</feature>
<feature type="compositionally biased region" description="Low complexity" evidence="1">
    <location>
        <begin position="15"/>
        <end position="28"/>
    </location>
</feature>
<evidence type="ECO:0000313" key="3">
    <source>
        <dbReference type="EMBL" id="RUL79049.1"/>
    </source>
</evidence>
<comment type="caution">
    <text evidence="3">The sequence shown here is derived from an EMBL/GenBank/DDBJ whole genome shotgun (WGS) entry which is preliminary data.</text>
</comment>
<feature type="region of interest" description="Disordered" evidence="1">
    <location>
        <begin position="71"/>
        <end position="96"/>
    </location>
</feature>